<evidence type="ECO:0000259" key="19">
    <source>
        <dbReference type="Pfam" id="PF00725"/>
    </source>
</evidence>
<comment type="catalytic activity">
    <reaction evidence="17">
        <text>a (3S)-3-hydroxyacyl-CoA = a (2E)-enoyl-CoA + H2O</text>
        <dbReference type="Rhea" id="RHEA:16105"/>
        <dbReference type="ChEBI" id="CHEBI:15377"/>
        <dbReference type="ChEBI" id="CHEBI:57318"/>
        <dbReference type="ChEBI" id="CHEBI:58856"/>
        <dbReference type="EC" id="4.2.1.17"/>
    </reaction>
</comment>
<evidence type="ECO:0000256" key="15">
    <source>
        <dbReference type="ARBA" id="ARBA00023268"/>
    </source>
</evidence>
<evidence type="ECO:0000256" key="16">
    <source>
        <dbReference type="ARBA" id="ARBA00023701"/>
    </source>
</evidence>
<comment type="subunit">
    <text evidence="7">Monomer.</text>
</comment>
<dbReference type="Pfam" id="PF00725">
    <property type="entry name" value="3HCDH"/>
    <property type="match status" value="1"/>
</dbReference>
<protein>
    <recommendedName>
        <fullName evidence="22">3-hydroxyacyl-CoA dehydrogenase</fullName>
    </recommendedName>
</protein>
<dbReference type="GO" id="GO:0005777">
    <property type="term" value="C:peroxisome"/>
    <property type="evidence" value="ECO:0007669"/>
    <property type="project" value="UniProtKB-SubCell"/>
</dbReference>
<dbReference type="InterPro" id="IPR008927">
    <property type="entry name" value="6-PGluconate_DH-like_C_sf"/>
</dbReference>
<evidence type="ECO:0000256" key="2">
    <source>
        <dbReference type="ARBA" id="ARBA00000765"/>
    </source>
</evidence>
<evidence type="ECO:0000256" key="7">
    <source>
        <dbReference type="ARBA" id="ARBA00011245"/>
    </source>
</evidence>
<evidence type="ECO:0000259" key="20">
    <source>
        <dbReference type="Pfam" id="PF02737"/>
    </source>
</evidence>
<dbReference type="PROSITE" id="PS00067">
    <property type="entry name" value="3HCDH"/>
    <property type="match status" value="1"/>
</dbReference>
<evidence type="ECO:0000256" key="6">
    <source>
        <dbReference type="ARBA" id="ARBA00008750"/>
    </source>
</evidence>
<reference evidence="21" key="1">
    <citation type="submission" date="2021-01" db="EMBL/GenBank/DDBJ databases">
        <authorList>
            <person name="Corre E."/>
            <person name="Pelletier E."/>
            <person name="Niang G."/>
            <person name="Scheremetjew M."/>
            <person name="Finn R."/>
            <person name="Kale V."/>
            <person name="Holt S."/>
            <person name="Cochrane G."/>
            <person name="Meng A."/>
            <person name="Brown T."/>
            <person name="Cohen L."/>
        </authorList>
    </citation>
    <scope>NUCLEOTIDE SEQUENCE</scope>
    <source>
        <strain evidence="21">SAG 63-3</strain>
    </source>
</reference>
<evidence type="ECO:0000256" key="9">
    <source>
        <dbReference type="ARBA" id="ARBA00023002"/>
    </source>
</evidence>
<keyword evidence="15" id="KW-0511">Multifunctional enzyme</keyword>
<dbReference type="AlphaFoldDB" id="A0A7S0UTE4"/>
<feature type="domain" description="3-hydroxyacyl-CoA dehydrogenase C-terminal" evidence="19">
    <location>
        <begin position="494"/>
        <end position="586"/>
    </location>
</feature>
<keyword evidence="13" id="KW-0413">Isomerase</keyword>
<proteinExistence type="inferred from homology"/>
<dbReference type="InterPro" id="IPR001753">
    <property type="entry name" value="Enoyl-CoA_hydra/iso"/>
</dbReference>
<gene>
    <name evidence="21" type="ORF">PPAR00522_LOCUS4198</name>
</gene>
<evidence type="ECO:0000256" key="14">
    <source>
        <dbReference type="ARBA" id="ARBA00023239"/>
    </source>
</evidence>
<dbReference type="EMBL" id="HBFM01006799">
    <property type="protein sequence ID" value="CAD8767802.1"/>
    <property type="molecule type" value="Transcribed_RNA"/>
</dbReference>
<evidence type="ECO:0000256" key="4">
    <source>
        <dbReference type="ARBA" id="ARBA00005005"/>
    </source>
</evidence>
<keyword evidence="9" id="KW-0560">Oxidoreductase</keyword>
<keyword evidence="12" id="KW-0576">Peroxisome</keyword>
<comment type="catalytic activity">
    <reaction evidence="1">
        <text>a (3Z)-enoyl-CoA = a 4-saturated (2E)-enoyl-CoA</text>
        <dbReference type="Rhea" id="RHEA:45900"/>
        <dbReference type="ChEBI" id="CHEBI:85097"/>
        <dbReference type="ChEBI" id="CHEBI:85489"/>
        <dbReference type="EC" id="5.3.3.8"/>
    </reaction>
</comment>
<dbReference type="Pfam" id="PF02737">
    <property type="entry name" value="3HCDH_N"/>
    <property type="match status" value="1"/>
</dbReference>
<dbReference type="InterPro" id="IPR036291">
    <property type="entry name" value="NAD(P)-bd_dom_sf"/>
</dbReference>
<evidence type="ECO:0000256" key="11">
    <source>
        <dbReference type="ARBA" id="ARBA00023098"/>
    </source>
</evidence>
<evidence type="ECO:0000256" key="8">
    <source>
        <dbReference type="ARBA" id="ARBA00022832"/>
    </source>
</evidence>
<evidence type="ECO:0000256" key="10">
    <source>
        <dbReference type="ARBA" id="ARBA00023027"/>
    </source>
</evidence>
<comment type="similarity">
    <text evidence="6">In the N-terminal section; belongs to the enoyl-CoA hydratase/isomerase family.</text>
</comment>
<evidence type="ECO:0008006" key="22">
    <source>
        <dbReference type="Google" id="ProtNLM"/>
    </source>
</evidence>
<evidence type="ECO:0000256" key="3">
    <source>
        <dbReference type="ARBA" id="ARBA00004275"/>
    </source>
</evidence>
<evidence type="ECO:0000256" key="13">
    <source>
        <dbReference type="ARBA" id="ARBA00023235"/>
    </source>
</evidence>
<dbReference type="PANTHER" id="PTHR23309">
    <property type="entry name" value="3-HYDROXYACYL-COA DEHYROGENASE"/>
    <property type="match status" value="1"/>
</dbReference>
<dbReference type="GO" id="GO:0003857">
    <property type="term" value="F:(3S)-3-hydroxyacyl-CoA dehydrogenase (NAD+) activity"/>
    <property type="evidence" value="ECO:0007669"/>
    <property type="project" value="TreeGrafter"/>
</dbReference>
<evidence type="ECO:0000256" key="18">
    <source>
        <dbReference type="ARBA" id="ARBA00023717"/>
    </source>
</evidence>
<dbReference type="InterPro" id="IPR006180">
    <property type="entry name" value="3-OHacyl-CoA_DH_CS"/>
</dbReference>
<dbReference type="SUPFAM" id="SSF51735">
    <property type="entry name" value="NAD(P)-binding Rossmann-fold domains"/>
    <property type="match status" value="1"/>
</dbReference>
<name>A0A7S0UTE4_9CHLO</name>
<dbReference type="GO" id="GO:0004300">
    <property type="term" value="F:enoyl-CoA hydratase activity"/>
    <property type="evidence" value="ECO:0007669"/>
    <property type="project" value="UniProtKB-EC"/>
</dbReference>
<sequence length="747" mass="78916">MSSPVAEYRVENGVAIITLKNPPMNALHPKLLQSLFSVSRQAQEDPTAKAIVVIGSGKYFCAGFDISQFQNASSGDAVDTDEIHANFGSFLEAGPKPSVAAVRGVALGGGLEVAMACNARVATAATKLGLPELTLGVLPGFGGTQRLPRLVGVRKSVQMIMTSTPIGAVEGLKFGLVDAVAEDKDLLETAKKMALDIAELRKPKMNSLTRTDKLEPFAVAQEIIRLARLDISRRMPGLAHPHLCLDSILEGISAGGAAGLKRETAAFSEAQRLLAHKALVHLFFAQRATKKVKGISDGKVKPRSLKTVAVIGGGLMGSGIITALILNGYDVVLKEIQKPFLDAGMGRIKANLDSRVKKGAMKQAAADAALRRVTGTLSYDPALFQKVDMVIEAALEDLVLKQKVFADLEKVTRPDCILASNTSTIDIEKIGGLLAGGDAAQQRLVGAHFFSPAHIMPLLEVVRTTKTSAQVLVDTIDLGAKIKKTPVVVGNCCGFAVNRVFFPYTMAATMLVDMGIDPYRIDKAVAAFGMPMGPFRLCDLVGADISLHVGHNCAAAFPERVYDSRLLTLLNEAKRLGEKTGSGFYAFTADKTGKRKAVPAGKDLVPFVTQSRSAASAILAPAAAAAAAKLTDQDIVDFIFFPVVNEGCRVIAEGVVDKAADLDVCTVMAMGFPQPKGGLIFWADNAVGAGKVRARLDEFARLVGPKAQGFFEPCSLLKAAAEKNVTISSAMDKGVLACGQCGSCSKL</sequence>
<dbReference type="GO" id="GO:0070403">
    <property type="term" value="F:NAD+ binding"/>
    <property type="evidence" value="ECO:0007669"/>
    <property type="project" value="InterPro"/>
</dbReference>
<dbReference type="GO" id="GO:0008692">
    <property type="term" value="F:3-hydroxybutyryl-CoA epimerase activity"/>
    <property type="evidence" value="ECO:0007669"/>
    <property type="project" value="UniProtKB-EC"/>
</dbReference>
<comment type="pathway">
    <text evidence="4">Lipid metabolism; fatty acid beta-oxidation.</text>
</comment>
<keyword evidence="11" id="KW-0443">Lipid metabolism</keyword>
<evidence type="ECO:0000256" key="12">
    <source>
        <dbReference type="ARBA" id="ARBA00023140"/>
    </source>
</evidence>
<dbReference type="GO" id="GO:0006635">
    <property type="term" value="P:fatty acid beta-oxidation"/>
    <property type="evidence" value="ECO:0007669"/>
    <property type="project" value="UniProtKB-UniPathway"/>
</dbReference>
<dbReference type="PANTHER" id="PTHR23309:SF49">
    <property type="entry name" value="PEROXISOMAL BIFUNCTIONAL ENZYME"/>
    <property type="match status" value="1"/>
</dbReference>
<feature type="domain" description="3-hydroxyacyl-CoA dehydrogenase NAD binding" evidence="20">
    <location>
        <begin position="307"/>
        <end position="491"/>
    </location>
</feature>
<dbReference type="UniPathway" id="UPA00659"/>
<dbReference type="FunFam" id="1.10.1040.50:FF:000004">
    <property type="entry name" value="Peroxisomal fatty acid beta-oxidation multifunctional protein"/>
    <property type="match status" value="1"/>
</dbReference>
<dbReference type="SUPFAM" id="SSF52096">
    <property type="entry name" value="ClpP/crotonase"/>
    <property type="match status" value="1"/>
</dbReference>
<accession>A0A7S0UTE4</accession>
<dbReference type="Gene3D" id="3.90.226.10">
    <property type="entry name" value="2-enoyl-CoA Hydratase, Chain A, domain 1"/>
    <property type="match status" value="1"/>
</dbReference>
<comment type="catalytic activity">
    <reaction evidence="18">
        <text>a 4-saturated-(3S)-3-hydroxyacyl-CoA = a (3E)-enoyl-CoA + H2O</text>
        <dbReference type="Rhea" id="RHEA:20724"/>
        <dbReference type="ChEBI" id="CHEBI:15377"/>
        <dbReference type="ChEBI" id="CHEBI:58521"/>
        <dbReference type="ChEBI" id="CHEBI:137480"/>
        <dbReference type="EC" id="4.2.1.17"/>
    </reaction>
</comment>
<evidence type="ECO:0000313" key="21">
    <source>
        <dbReference type="EMBL" id="CAD8767802.1"/>
    </source>
</evidence>
<dbReference type="FunFam" id="3.40.50.720:FF:000009">
    <property type="entry name" value="Fatty oxidation complex, alpha subunit"/>
    <property type="match status" value="1"/>
</dbReference>
<organism evidence="21">
    <name type="scientific">Polytomella parva</name>
    <dbReference type="NCBI Taxonomy" id="51329"/>
    <lineage>
        <taxon>Eukaryota</taxon>
        <taxon>Viridiplantae</taxon>
        <taxon>Chlorophyta</taxon>
        <taxon>core chlorophytes</taxon>
        <taxon>Chlorophyceae</taxon>
        <taxon>CS clade</taxon>
        <taxon>Chlamydomonadales</taxon>
        <taxon>Chlamydomonadaceae</taxon>
        <taxon>Polytomella</taxon>
    </lineage>
</organism>
<keyword evidence="14" id="KW-0456">Lyase</keyword>
<dbReference type="InterPro" id="IPR029045">
    <property type="entry name" value="ClpP/crotonase-like_dom_sf"/>
</dbReference>
<evidence type="ECO:0000256" key="1">
    <source>
        <dbReference type="ARBA" id="ARBA00000452"/>
    </source>
</evidence>
<dbReference type="Gene3D" id="1.10.1040.50">
    <property type="match status" value="1"/>
</dbReference>
<keyword evidence="10" id="KW-0520">NAD</keyword>
<comment type="subcellular location">
    <subcellularLocation>
        <location evidence="3">Peroxisome</location>
    </subcellularLocation>
</comment>
<dbReference type="GO" id="GO:0004165">
    <property type="term" value="F:delta(3)-delta(2)-enoyl-CoA isomerase activity"/>
    <property type="evidence" value="ECO:0007669"/>
    <property type="project" value="UniProtKB-EC"/>
</dbReference>
<keyword evidence="8" id="KW-0276">Fatty acid metabolism</keyword>
<evidence type="ECO:0000256" key="17">
    <source>
        <dbReference type="ARBA" id="ARBA00023709"/>
    </source>
</evidence>
<comment type="catalytic activity">
    <reaction evidence="16">
        <text>(3S)-3-hydroxybutanoyl-CoA = (3R)-3-hydroxybutanoyl-CoA</text>
        <dbReference type="Rhea" id="RHEA:21760"/>
        <dbReference type="ChEBI" id="CHEBI:57315"/>
        <dbReference type="ChEBI" id="CHEBI:57316"/>
        <dbReference type="EC" id="5.1.2.3"/>
    </reaction>
</comment>
<comment type="catalytic activity">
    <reaction evidence="2">
        <text>a (3E)-enoyl-CoA = a 4-saturated (2E)-enoyl-CoA</text>
        <dbReference type="Rhea" id="RHEA:45228"/>
        <dbReference type="ChEBI" id="CHEBI:58521"/>
        <dbReference type="ChEBI" id="CHEBI:85097"/>
        <dbReference type="EC" id="5.3.3.8"/>
    </reaction>
</comment>
<dbReference type="Gene3D" id="3.40.50.720">
    <property type="entry name" value="NAD(P)-binding Rossmann-like Domain"/>
    <property type="match status" value="1"/>
</dbReference>
<evidence type="ECO:0000256" key="5">
    <source>
        <dbReference type="ARBA" id="ARBA00007005"/>
    </source>
</evidence>
<dbReference type="Pfam" id="PF00378">
    <property type="entry name" value="ECH_1"/>
    <property type="match status" value="1"/>
</dbReference>
<dbReference type="SUPFAM" id="SSF48179">
    <property type="entry name" value="6-phosphogluconate dehydrogenase C-terminal domain-like"/>
    <property type="match status" value="2"/>
</dbReference>
<dbReference type="InterPro" id="IPR006176">
    <property type="entry name" value="3-OHacyl-CoA_DH_NAD-bd"/>
</dbReference>
<dbReference type="CDD" id="cd06558">
    <property type="entry name" value="crotonase-like"/>
    <property type="match status" value="1"/>
</dbReference>
<comment type="similarity">
    <text evidence="5">In the central section; belongs to the 3-hydroxyacyl-CoA dehydrogenase family.</text>
</comment>
<dbReference type="InterPro" id="IPR006108">
    <property type="entry name" value="3HC_DH_C"/>
</dbReference>